<evidence type="ECO:0000313" key="7">
    <source>
        <dbReference type="EMBL" id="MDN5212075.1"/>
    </source>
</evidence>
<dbReference type="InterPro" id="IPR003439">
    <property type="entry name" value="ABC_transporter-like_ATP-bd"/>
</dbReference>
<dbReference type="PANTHER" id="PTHR42711:SF5">
    <property type="entry name" value="ABC TRANSPORTER ATP-BINDING PROTEIN NATA"/>
    <property type="match status" value="1"/>
</dbReference>
<dbReference type="EMBL" id="JAUJEB010000001">
    <property type="protein sequence ID" value="MDN5212075.1"/>
    <property type="molecule type" value="Genomic_DNA"/>
</dbReference>
<evidence type="ECO:0000313" key="8">
    <source>
        <dbReference type="Proteomes" id="UP001172083"/>
    </source>
</evidence>
<keyword evidence="8" id="KW-1185">Reference proteome</keyword>
<dbReference type="PROSITE" id="PS00211">
    <property type="entry name" value="ABC_TRANSPORTER_1"/>
    <property type="match status" value="1"/>
</dbReference>
<sequence>MIKVTNVHKNFKEVKAVNGIDLHIQPGQYVALLGPNGAGKTTLVEMIEGLQHPDVGEIQIMEKRWKDHQEELHRIIGLSLQETRFVDKLSVLETLRLFASFYGLGGKRIQEILDLVNLEEKKKSFVVNLSGGQRQRLALGIALLNEPEILLLDEPTTGLDPTARREIWDILKSLKSSNNTTMILTTHYMDEAAYLCDKIVIMDSGKILAEGTLEQLLSKHKKGEVISFETNGPIPPDQLPGGDKIIKSVIEPVANKGEIIIEDLVSYLPSFLEFIKNQNLVLTSLECRKMTLDDLFIAMTGRHLNQ</sequence>
<dbReference type="GO" id="GO:0005524">
    <property type="term" value="F:ATP binding"/>
    <property type="evidence" value="ECO:0007669"/>
    <property type="project" value="UniProtKB-KW"/>
</dbReference>
<dbReference type="InterPro" id="IPR050763">
    <property type="entry name" value="ABC_transporter_ATP-binding"/>
</dbReference>
<reference evidence="7" key="1">
    <citation type="submission" date="2023-06" db="EMBL/GenBank/DDBJ databases">
        <title>Genomic of Agaribacillus aureum.</title>
        <authorList>
            <person name="Wang G."/>
        </authorList>
    </citation>
    <scope>NUCLEOTIDE SEQUENCE</scope>
    <source>
        <strain evidence="7">BMA12</strain>
    </source>
</reference>
<dbReference type="InterPro" id="IPR027417">
    <property type="entry name" value="P-loop_NTPase"/>
</dbReference>
<dbReference type="SUPFAM" id="SSF52540">
    <property type="entry name" value="P-loop containing nucleoside triphosphate hydrolases"/>
    <property type="match status" value="1"/>
</dbReference>
<dbReference type="Pfam" id="PF00005">
    <property type="entry name" value="ABC_tran"/>
    <property type="match status" value="1"/>
</dbReference>
<name>A0ABT8L5H7_9BACT</name>
<evidence type="ECO:0000256" key="1">
    <source>
        <dbReference type="ARBA" id="ARBA00005417"/>
    </source>
</evidence>
<dbReference type="PANTHER" id="PTHR42711">
    <property type="entry name" value="ABC TRANSPORTER ATP-BINDING PROTEIN"/>
    <property type="match status" value="1"/>
</dbReference>
<comment type="similarity">
    <text evidence="1">Belongs to the ABC transporter superfamily.</text>
</comment>
<evidence type="ECO:0000259" key="6">
    <source>
        <dbReference type="PROSITE" id="PS50893"/>
    </source>
</evidence>
<dbReference type="Gene3D" id="3.40.50.300">
    <property type="entry name" value="P-loop containing nucleotide triphosphate hydrolases"/>
    <property type="match status" value="1"/>
</dbReference>
<dbReference type="SMART" id="SM00382">
    <property type="entry name" value="AAA"/>
    <property type="match status" value="1"/>
</dbReference>
<keyword evidence="5 7" id="KW-0067">ATP-binding</keyword>
<evidence type="ECO:0000256" key="4">
    <source>
        <dbReference type="ARBA" id="ARBA00022741"/>
    </source>
</evidence>
<accession>A0ABT8L5H7</accession>
<dbReference type="PROSITE" id="PS50893">
    <property type="entry name" value="ABC_TRANSPORTER_2"/>
    <property type="match status" value="1"/>
</dbReference>
<protein>
    <submittedName>
        <fullName evidence="7">ABC transporter ATP-binding protein</fullName>
    </submittedName>
</protein>
<dbReference type="InterPro" id="IPR017871">
    <property type="entry name" value="ABC_transporter-like_CS"/>
</dbReference>
<gene>
    <name evidence="7" type="ORF">QQ020_08430</name>
</gene>
<keyword evidence="3" id="KW-0536">Nodulation</keyword>
<feature type="domain" description="ABC transporter" evidence="6">
    <location>
        <begin position="2"/>
        <end position="229"/>
    </location>
</feature>
<evidence type="ECO:0000256" key="3">
    <source>
        <dbReference type="ARBA" id="ARBA00022458"/>
    </source>
</evidence>
<dbReference type="Proteomes" id="UP001172083">
    <property type="component" value="Unassembled WGS sequence"/>
</dbReference>
<evidence type="ECO:0000256" key="2">
    <source>
        <dbReference type="ARBA" id="ARBA00022448"/>
    </source>
</evidence>
<evidence type="ECO:0000256" key="5">
    <source>
        <dbReference type="ARBA" id="ARBA00022840"/>
    </source>
</evidence>
<comment type="caution">
    <text evidence="7">The sequence shown here is derived from an EMBL/GenBank/DDBJ whole genome shotgun (WGS) entry which is preliminary data.</text>
</comment>
<proteinExistence type="inferred from homology"/>
<dbReference type="RefSeq" id="WP_346757400.1">
    <property type="nucleotide sequence ID" value="NZ_JAUJEB010000001.1"/>
</dbReference>
<organism evidence="7 8">
    <name type="scientific">Agaribacillus aureus</name>
    <dbReference type="NCBI Taxonomy" id="3051825"/>
    <lineage>
        <taxon>Bacteria</taxon>
        <taxon>Pseudomonadati</taxon>
        <taxon>Bacteroidota</taxon>
        <taxon>Cytophagia</taxon>
        <taxon>Cytophagales</taxon>
        <taxon>Splendidivirgaceae</taxon>
        <taxon>Agaribacillus</taxon>
    </lineage>
</organism>
<dbReference type="InterPro" id="IPR003593">
    <property type="entry name" value="AAA+_ATPase"/>
</dbReference>
<keyword evidence="2" id="KW-0813">Transport</keyword>
<keyword evidence="4" id="KW-0547">Nucleotide-binding</keyword>